<dbReference type="InterPro" id="IPR017517">
    <property type="entry name" value="Maleyloyr_isom"/>
</dbReference>
<dbReference type="RefSeq" id="WP_163800351.1">
    <property type="nucleotide sequence ID" value="NZ_AP022588.1"/>
</dbReference>
<dbReference type="InterPro" id="IPR024344">
    <property type="entry name" value="MDMPI_metal-binding"/>
</dbReference>
<reference evidence="2 3" key="1">
    <citation type="journal article" date="2019" name="Emerg. Microbes Infect.">
        <title>Comprehensive subspecies identification of 175 nontuberculous mycobacteria species based on 7547 genomic profiles.</title>
        <authorList>
            <person name="Matsumoto Y."/>
            <person name="Kinjo T."/>
            <person name="Motooka D."/>
            <person name="Nabeya D."/>
            <person name="Jung N."/>
            <person name="Uechi K."/>
            <person name="Horii T."/>
            <person name="Iida T."/>
            <person name="Fujita J."/>
            <person name="Nakamura S."/>
        </authorList>
    </citation>
    <scope>NUCLEOTIDE SEQUENCE [LARGE SCALE GENOMIC DNA]</scope>
    <source>
        <strain evidence="2 3">JCM 17899</strain>
    </source>
</reference>
<evidence type="ECO:0000259" key="1">
    <source>
        <dbReference type="Pfam" id="PF11716"/>
    </source>
</evidence>
<dbReference type="Gene3D" id="1.20.120.450">
    <property type="entry name" value="dinb family like domain"/>
    <property type="match status" value="1"/>
</dbReference>
<proteinExistence type="predicted"/>
<dbReference type="AlphaFoldDB" id="A0A7I7QXN5"/>
<evidence type="ECO:0000313" key="3">
    <source>
        <dbReference type="Proteomes" id="UP000467193"/>
    </source>
</evidence>
<dbReference type="GO" id="GO:0046872">
    <property type="term" value="F:metal ion binding"/>
    <property type="evidence" value="ECO:0007669"/>
    <property type="project" value="InterPro"/>
</dbReference>
<protein>
    <recommendedName>
        <fullName evidence="1">Mycothiol-dependent maleylpyruvate isomerase metal-binding domain-containing protein</fullName>
    </recommendedName>
</protein>
<dbReference type="Pfam" id="PF11716">
    <property type="entry name" value="MDMPI_N"/>
    <property type="match status" value="1"/>
</dbReference>
<name>A0A7I7QXN5_9MYCO</name>
<sequence>MTALHLAREERLEFADLLAGLTAEQWDAPTLCAGWRVRDVAAHTMSFEGVAPGALAARFLRGRLQTDRINELAVADLAGTSTDDLVAMVRTHATPSGLGSGFGGRIALVDNMIHQQDVRRPLGLPRVIAPDRLTVALDFARWAPLIRGAWQTRGVRLVATDLAWAAGRGPEVRGPGEALLVVMAGRADGLRDVSGPGAATLARRL</sequence>
<dbReference type="KEGG" id="msei:MSEDJ_48630"/>
<feature type="domain" description="Mycothiol-dependent maleylpyruvate isomerase metal-binding" evidence="1">
    <location>
        <begin position="8"/>
        <end position="94"/>
    </location>
</feature>
<dbReference type="NCBIfam" id="TIGR03083">
    <property type="entry name" value="maleylpyruvate isomerase family mycothiol-dependent enzyme"/>
    <property type="match status" value="1"/>
</dbReference>
<accession>A0A7I7QXN5</accession>
<organism evidence="2 3">
    <name type="scientific">Mycolicibacterium sediminis</name>
    <dbReference type="NCBI Taxonomy" id="1286180"/>
    <lineage>
        <taxon>Bacteria</taxon>
        <taxon>Bacillati</taxon>
        <taxon>Actinomycetota</taxon>
        <taxon>Actinomycetes</taxon>
        <taxon>Mycobacteriales</taxon>
        <taxon>Mycobacteriaceae</taxon>
        <taxon>Mycolicibacterium</taxon>
    </lineage>
</organism>
<dbReference type="SUPFAM" id="SSF109854">
    <property type="entry name" value="DinB/YfiT-like putative metalloenzymes"/>
    <property type="match status" value="1"/>
</dbReference>
<dbReference type="InterPro" id="IPR034660">
    <property type="entry name" value="DinB/YfiT-like"/>
</dbReference>
<keyword evidence="3" id="KW-1185">Reference proteome</keyword>
<evidence type="ECO:0000313" key="2">
    <source>
        <dbReference type="EMBL" id="BBY30767.1"/>
    </source>
</evidence>
<dbReference type="EMBL" id="AP022588">
    <property type="protein sequence ID" value="BBY30767.1"/>
    <property type="molecule type" value="Genomic_DNA"/>
</dbReference>
<dbReference type="Proteomes" id="UP000467193">
    <property type="component" value="Chromosome"/>
</dbReference>
<gene>
    <name evidence="2" type="ORF">MSEDJ_48630</name>
</gene>